<feature type="compositionally biased region" description="Basic and acidic residues" evidence="1">
    <location>
        <begin position="122"/>
        <end position="142"/>
    </location>
</feature>
<feature type="compositionally biased region" description="Polar residues" evidence="1">
    <location>
        <begin position="161"/>
        <end position="172"/>
    </location>
</feature>
<dbReference type="Proteomes" id="UP000887569">
    <property type="component" value="Unplaced"/>
</dbReference>
<feature type="region of interest" description="Disordered" evidence="1">
    <location>
        <begin position="122"/>
        <end position="186"/>
    </location>
</feature>
<dbReference type="WBParaSite" id="PgR010_g035_t02">
    <property type="protein sequence ID" value="PgR010_g035_t02"/>
    <property type="gene ID" value="PgR010_g035"/>
</dbReference>
<sequence length="480" mass="53301">MADIYKFIFENEFATIGGVREMAKLTGKINDNLRKKRPTLFGGSISKSSKLTAIEKRRRMIEAGKKYAALNGVTLHVNVTQQPEQKDQGDAECPNFSSVITEQKTVNADEINSSKIAKADSAKNDIKNNNDKGIERSNEFRGLRAPPPSAPSTRYKDTRSVKTSNIQHSAPSNRIRPPNAHFEKDPSSLRDIMNQRPINQVIGISSHTRQRGRLSLFPNGINPLDETAVKIPPPPTSPGDSNMCSTYLRTIAAHGCTSLETPLACEVGSSRKKTPKSVHFNDDIAFRSPSISSLEKQQPSNLLRLNVSDGELDTQLRSLPFGTIMRLKDALHRIAMRRNTISEDETPSNSEELQHGEEDSPKEIEERGNCWKRQTRSKKLLEAGSWSASKLQVVTEEESCSTRMLTRSAGPVQTMILTSAPRGKSRKALSQIYADQEVMILTSRTKGKRFNDTNGRPADPLVSVFGTPENHFLPISPQQK</sequence>
<dbReference type="AlphaFoldDB" id="A0A915ANK4"/>
<keyword evidence="2" id="KW-1185">Reference proteome</keyword>
<protein>
    <submittedName>
        <fullName evidence="3 4">Uncharacterized protein</fullName>
    </submittedName>
</protein>
<dbReference type="WBParaSite" id="PgR010_g035_t01">
    <property type="protein sequence ID" value="PgR010_g035_t01"/>
    <property type="gene ID" value="PgR010_g035"/>
</dbReference>
<evidence type="ECO:0000313" key="4">
    <source>
        <dbReference type="WBParaSite" id="PgR010_g035_t02"/>
    </source>
</evidence>
<organism evidence="2 4">
    <name type="scientific">Parascaris univalens</name>
    <name type="common">Nematode worm</name>
    <dbReference type="NCBI Taxonomy" id="6257"/>
    <lineage>
        <taxon>Eukaryota</taxon>
        <taxon>Metazoa</taxon>
        <taxon>Ecdysozoa</taxon>
        <taxon>Nematoda</taxon>
        <taxon>Chromadorea</taxon>
        <taxon>Rhabditida</taxon>
        <taxon>Spirurina</taxon>
        <taxon>Ascaridomorpha</taxon>
        <taxon>Ascaridoidea</taxon>
        <taxon>Ascarididae</taxon>
        <taxon>Parascaris</taxon>
    </lineage>
</organism>
<evidence type="ECO:0000313" key="3">
    <source>
        <dbReference type="WBParaSite" id="PgR010_g035_t01"/>
    </source>
</evidence>
<feature type="region of interest" description="Disordered" evidence="1">
    <location>
        <begin position="447"/>
        <end position="480"/>
    </location>
</feature>
<proteinExistence type="predicted"/>
<reference evidence="3 4" key="1">
    <citation type="submission" date="2022-11" db="UniProtKB">
        <authorList>
            <consortium name="WormBaseParasite"/>
        </authorList>
    </citation>
    <scope>IDENTIFICATION</scope>
</reference>
<name>A0A915ANK4_PARUN</name>
<evidence type="ECO:0000256" key="1">
    <source>
        <dbReference type="SAM" id="MobiDB-lite"/>
    </source>
</evidence>
<feature type="region of interest" description="Disordered" evidence="1">
    <location>
        <begin position="339"/>
        <end position="370"/>
    </location>
</feature>
<feature type="compositionally biased region" description="Basic and acidic residues" evidence="1">
    <location>
        <begin position="352"/>
        <end position="369"/>
    </location>
</feature>
<accession>A0A915ANK4</accession>
<evidence type="ECO:0000313" key="2">
    <source>
        <dbReference type="Proteomes" id="UP000887569"/>
    </source>
</evidence>